<dbReference type="OrthoDB" id="292964at2759"/>
<keyword evidence="9" id="KW-1133">Transmembrane helix</keyword>
<feature type="domain" description="USP" evidence="10">
    <location>
        <begin position="424"/>
        <end position="806"/>
    </location>
</feature>
<comment type="catalytic activity">
    <reaction evidence="1">
        <text>Thiol-dependent hydrolysis of ester, thioester, amide, peptide and isopeptide bonds formed by the C-terminal Gly of ubiquitin (a 76-residue protein attached to proteins as an intracellular targeting signal).</text>
        <dbReference type="EC" id="3.4.19.12"/>
    </reaction>
</comment>
<dbReference type="CDD" id="cd02674">
    <property type="entry name" value="Peptidase_C19R"/>
    <property type="match status" value="1"/>
</dbReference>
<dbReference type="EMBL" id="JAHMUF010000034">
    <property type="protein sequence ID" value="KAG7191319.1"/>
    <property type="molecule type" value="Genomic_DNA"/>
</dbReference>
<feature type="compositionally biased region" description="Polar residues" evidence="8">
    <location>
        <begin position="183"/>
        <end position="194"/>
    </location>
</feature>
<dbReference type="RefSeq" id="XP_043046871.1">
    <property type="nucleotide sequence ID" value="XM_043194279.1"/>
</dbReference>
<keyword evidence="9" id="KW-0812">Transmembrane</keyword>
<comment type="caution">
    <text evidence="11">The sequence shown here is derived from an EMBL/GenBank/DDBJ whole genome shotgun (WGS) entry which is preliminary data.</text>
</comment>
<dbReference type="Pfam" id="PF00443">
    <property type="entry name" value="UCH"/>
    <property type="match status" value="1"/>
</dbReference>
<feature type="region of interest" description="Disordered" evidence="8">
    <location>
        <begin position="127"/>
        <end position="198"/>
    </location>
</feature>
<keyword evidence="5" id="KW-0833">Ubl conjugation pathway</keyword>
<dbReference type="Gene3D" id="3.90.70.10">
    <property type="entry name" value="Cysteine proteinases"/>
    <property type="match status" value="1"/>
</dbReference>
<reference evidence="11" key="1">
    <citation type="submission" date="2021-03" db="EMBL/GenBank/DDBJ databases">
        <authorList>
            <person name="Palmer J.M."/>
        </authorList>
    </citation>
    <scope>NUCLEOTIDE SEQUENCE</scope>
    <source>
        <strain evidence="11">ARV_011</strain>
    </source>
</reference>
<dbReference type="SUPFAM" id="SSF54001">
    <property type="entry name" value="Cysteine proteinases"/>
    <property type="match status" value="1"/>
</dbReference>
<evidence type="ECO:0000256" key="4">
    <source>
        <dbReference type="ARBA" id="ARBA00022670"/>
    </source>
</evidence>
<evidence type="ECO:0000313" key="11">
    <source>
        <dbReference type="EMBL" id="KAG7191319.1"/>
    </source>
</evidence>
<dbReference type="InterPro" id="IPR028889">
    <property type="entry name" value="USP"/>
</dbReference>
<dbReference type="PROSITE" id="PS50235">
    <property type="entry name" value="USP_3"/>
    <property type="match status" value="1"/>
</dbReference>
<feature type="compositionally biased region" description="Polar residues" evidence="8">
    <location>
        <begin position="132"/>
        <end position="143"/>
    </location>
</feature>
<protein>
    <recommendedName>
        <fullName evidence="3">ubiquitinyl hydrolase 1</fullName>
        <ecNumber evidence="3">3.4.19.12</ecNumber>
    </recommendedName>
</protein>
<feature type="compositionally biased region" description="Polar residues" evidence="8">
    <location>
        <begin position="297"/>
        <end position="334"/>
    </location>
</feature>
<proteinExistence type="inferred from homology"/>
<evidence type="ECO:0000256" key="1">
    <source>
        <dbReference type="ARBA" id="ARBA00000707"/>
    </source>
</evidence>
<feature type="compositionally biased region" description="Low complexity" evidence="8">
    <location>
        <begin position="344"/>
        <end position="358"/>
    </location>
</feature>
<evidence type="ECO:0000313" key="12">
    <source>
        <dbReference type="Proteomes" id="UP000790833"/>
    </source>
</evidence>
<keyword evidence="7" id="KW-0788">Thiol protease</keyword>
<sequence length="806" mass="91913">MDYCELLYEHLKRKNNPDYYINGFIILNYFINSYIMMKYKGFDQLIAKSQIDFVVYLNLFSFYVNDNSILSNNEMGFPEIALLQLRTLVLEYLIDNQLLSFDVNELYNWLYEYIDYLRQKDKQEGLKKDNTGDTILNGLQNSPTDKDQDNDSFTTKFPSLEDPEPFIEFNESDSDSNTDNDGTLKSPSNASATNLARKRPTLPYPLNVTEEVTNLTPFIGETTPVLPRILTEPSISIDPEINQDKILKVARTTTDPILPLSKRPPQVIPPVPKTNTQYIRNSVNPPPKSSSPGKSVQLSTTVQTGNFTQPLPPKGNSTSSGRVAYNQKQNSSAYPPQQPPLPPQQFQAPWPQQQYTNNYPPPPLSQFPSSQQFPHNQQIYPQQFPPTQYYQGPQYPPQQIMNASYSNGYAPPMNVNPYKVYGICGLKNFGSSCYINLTLQVLFGLYYFKRLMQSLEIPRAPNSLAASILGLLNVFTNKGNSNITPANFIRTVKHFKPEFNVPFEQQDAQEFLIFVLDQLHNETRFKPQNTPVVDDRLLCAQKDKDEYAKWYDDLIKYEGLSPIHDLFQGHLQSKLICYKCSHESASYSSFTILSLPIPSSGSMVNLSDCLMYYTQDEVLKGDNAWKCPKCSKAVDALEGHRLDNNPVFHVKKSGIFKFKRSKSPSKEPEPIKLQSSAPDLLSLKRLTFVKLPKILFIHLSRFSNMQHKLTVPIKFPLKLNFEHDAEPVLYNLVGVINHFGSLKSGHYISVVNKMLDAKFHLQSPSSTNSPPHGWYLFDDEHIVNTSMGNNDTVESRDAYVLCYERL</sequence>
<feature type="compositionally biased region" description="Acidic residues" evidence="8">
    <location>
        <begin position="161"/>
        <end position="178"/>
    </location>
</feature>
<comment type="similarity">
    <text evidence="2">Belongs to the peptidase C19 family.</text>
</comment>
<dbReference type="PROSITE" id="PS00973">
    <property type="entry name" value="USP_2"/>
    <property type="match status" value="1"/>
</dbReference>
<evidence type="ECO:0000256" key="5">
    <source>
        <dbReference type="ARBA" id="ARBA00022786"/>
    </source>
</evidence>
<feature type="region of interest" description="Disordered" evidence="8">
    <location>
        <begin position="256"/>
        <end position="372"/>
    </location>
</feature>
<keyword evidence="9" id="KW-0472">Membrane</keyword>
<feature type="transmembrane region" description="Helical" evidence="9">
    <location>
        <begin position="20"/>
        <end position="37"/>
    </location>
</feature>
<dbReference type="InterPro" id="IPR038765">
    <property type="entry name" value="Papain-like_cys_pep_sf"/>
</dbReference>
<dbReference type="InterPro" id="IPR001394">
    <property type="entry name" value="Peptidase_C19_UCH"/>
</dbReference>
<evidence type="ECO:0000256" key="6">
    <source>
        <dbReference type="ARBA" id="ARBA00022801"/>
    </source>
</evidence>
<name>A0A9P8AG67_9ASCO</name>
<dbReference type="PANTHER" id="PTHR21646:SF24">
    <property type="entry name" value="UBIQUITIN CARBOXYL-TERMINAL HYDROLASE"/>
    <property type="match status" value="1"/>
</dbReference>
<evidence type="ECO:0000256" key="9">
    <source>
        <dbReference type="SAM" id="Phobius"/>
    </source>
</evidence>
<evidence type="ECO:0000256" key="7">
    <source>
        <dbReference type="ARBA" id="ARBA00022807"/>
    </source>
</evidence>
<dbReference type="AlphaFoldDB" id="A0A9P8AG67"/>
<dbReference type="Proteomes" id="UP000790833">
    <property type="component" value="Unassembled WGS sequence"/>
</dbReference>
<keyword evidence="12" id="KW-1185">Reference proteome</keyword>
<organism evidence="11 12">
    <name type="scientific">Scheffersomyces spartinae</name>
    <dbReference type="NCBI Taxonomy" id="45513"/>
    <lineage>
        <taxon>Eukaryota</taxon>
        <taxon>Fungi</taxon>
        <taxon>Dikarya</taxon>
        <taxon>Ascomycota</taxon>
        <taxon>Saccharomycotina</taxon>
        <taxon>Pichiomycetes</taxon>
        <taxon>Debaryomycetaceae</taxon>
        <taxon>Scheffersomyces</taxon>
    </lineage>
</organism>
<dbReference type="GO" id="GO:0006508">
    <property type="term" value="P:proteolysis"/>
    <property type="evidence" value="ECO:0007669"/>
    <property type="project" value="UniProtKB-KW"/>
</dbReference>
<gene>
    <name evidence="11" type="ORF">KQ657_003560</name>
</gene>
<keyword evidence="4" id="KW-0645">Protease</keyword>
<dbReference type="InterPro" id="IPR018200">
    <property type="entry name" value="USP_CS"/>
</dbReference>
<dbReference type="InterPro" id="IPR050185">
    <property type="entry name" value="Ub_carboxyl-term_hydrolase"/>
</dbReference>
<dbReference type="GeneID" id="66116934"/>
<evidence type="ECO:0000259" key="10">
    <source>
        <dbReference type="PROSITE" id="PS50235"/>
    </source>
</evidence>
<evidence type="ECO:0000256" key="2">
    <source>
        <dbReference type="ARBA" id="ARBA00009085"/>
    </source>
</evidence>
<dbReference type="GO" id="GO:0004843">
    <property type="term" value="F:cysteine-type deubiquitinase activity"/>
    <property type="evidence" value="ECO:0007669"/>
    <property type="project" value="UniProtKB-EC"/>
</dbReference>
<keyword evidence="6" id="KW-0378">Hydrolase</keyword>
<accession>A0A9P8AG67</accession>
<dbReference type="GO" id="GO:0016579">
    <property type="term" value="P:protein deubiquitination"/>
    <property type="evidence" value="ECO:0007669"/>
    <property type="project" value="InterPro"/>
</dbReference>
<evidence type="ECO:0000256" key="8">
    <source>
        <dbReference type="SAM" id="MobiDB-lite"/>
    </source>
</evidence>
<dbReference type="PANTHER" id="PTHR21646">
    <property type="entry name" value="UBIQUITIN CARBOXYL-TERMINAL HYDROLASE"/>
    <property type="match status" value="1"/>
</dbReference>
<evidence type="ECO:0000256" key="3">
    <source>
        <dbReference type="ARBA" id="ARBA00012759"/>
    </source>
</evidence>
<dbReference type="EC" id="3.4.19.12" evidence="3"/>